<feature type="transmembrane region" description="Helical" evidence="12">
    <location>
        <begin position="367"/>
        <end position="386"/>
    </location>
</feature>
<keyword evidence="6" id="KW-0851">Voltage-gated channel</keyword>
<dbReference type="KEGG" id="lgi:LOTGIDRAFT_170030"/>
<dbReference type="InterPro" id="IPR027359">
    <property type="entry name" value="Volt_channel_dom_sf"/>
</dbReference>
<dbReference type="GO" id="GO:0005251">
    <property type="term" value="F:delayed rectifier potassium channel activity"/>
    <property type="evidence" value="ECO:0007669"/>
    <property type="project" value="TreeGrafter"/>
</dbReference>
<dbReference type="InterPro" id="IPR003131">
    <property type="entry name" value="T1-type_BTB"/>
</dbReference>
<keyword evidence="10 12" id="KW-0472">Membrane</keyword>
<feature type="domain" description="BTB" evidence="13">
    <location>
        <begin position="10"/>
        <end position="113"/>
    </location>
</feature>
<dbReference type="CDD" id="cd18379">
    <property type="entry name" value="BTB_POZ_Kv3_KCNC"/>
    <property type="match status" value="1"/>
</dbReference>
<dbReference type="FunFam" id="3.30.710.10:FF:000002">
    <property type="entry name" value="Potassium voltage-gated channel subfamily C member 2"/>
    <property type="match status" value="1"/>
</dbReference>
<dbReference type="Proteomes" id="UP000030746">
    <property type="component" value="Unassembled WGS sequence"/>
</dbReference>
<dbReference type="InterPro" id="IPR003974">
    <property type="entry name" value="K_chnl_volt-dep_Kv3"/>
</dbReference>
<dbReference type="InterPro" id="IPR000210">
    <property type="entry name" value="BTB/POZ_dom"/>
</dbReference>
<evidence type="ECO:0000259" key="13">
    <source>
        <dbReference type="SMART" id="SM00225"/>
    </source>
</evidence>
<evidence type="ECO:0000256" key="8">
    <source>
        <dbReference type="ARBA" id="ARBA00022989"/>
    </source>
</evidence>
<dbReference type="PRINTS" id="PR00169">
    <property type="entry name" value="KCHANNEL"/>
</dbReference>
<dbReference type="GO" id="GO:0032590">
    <property type="term" value="C:dendrite membrane"/>
    <property type="evidence" value="ECO:0007669"/>
    <property type="project" value="TreeGrafter"/>
</dbReference>
<dbReference type="EMBL" id="KB203918">
    <property type="protein sequence ID" value="ESO82403.1"/>
    <property type="molecule type" value="Genomic_DNA"/>
</dbReference>
<keyword evidence="8 12" id="KW-1133">Transmembrane helix</keyword>
<keyword evidence="11" id="KW-0407">Ion channel</keyword>
<dbReference type="CTD" id="20241301"/>
<dbReference type="PRINTS" id="PR01491">
    <property type="entry name" value="KVCHANNEL"/>
</dbReference>
<dbReference type="FunFam" id="1.10.287.70:FF:000011">
    <property type="entry name" value="Potassium channel, voltage-gated Shaw-related subfamily C, member 4"/>
    <property type="match status" value="1"/>
</dbReference>
<dbReference type="Gene3D" id="1.10.287.70">
    <property type="match status" value="1"/>
</dbReference>
<keyword evidence="3" id="KW-0633">Potassium transport</keyword>
<dbReference type="SUPFAM" id="SSF81324">
    <property type="entry name" value="Voltage-gated potassium channels"/>
    <property type="match status" value="1"/>
</dbReference>
<evidence type="ECO:0000256" key="10">
    <source>
        <dbReference type="ARBA" id="ARBA00023136"/>
    </source>
</evidence>
<dbReference type="GO" id="GO:0045211">
    <property type="term" value="C:postsynaptic membrane"/>
    <property type="evidence" value="ECO:0007669"/>
    <property type="project" value="TreeGrafter"/>
</dbReference>
<feature type="transmembrane region" description="Helical" evidence="12">
    <location>
        <begin position="393"/>
        <end position="418"/>
    </location>
</feature>
<dbReference type="RefSeq" id="XP_009066907.1">
    <property type="nucleotide sequence ID" value="XM_009068659.1"/>
</dbReference>
<comment type="subcellular location">
    <subcellularLocation>
        <location evidence="1">Membrane</location>
        <topology evidence="1">Multi-pass membrane protein</topology>
    </subcellularLocation>
</comment>
<evidence type="ECO:0000256" key="6">
    <source>
        <dbReference type="ARBA" id="ARBA00022882"/>
    </source>
</evidence>
<evidence type="ECO:0000256" key="9">
    <source>
        <dbReference type="ARBA" id="ARBA00023065"/>
    </source>
</evidence>
<keyword evidence="5" id="KW-0631">Potassium channel</keyword>
<keyword evidence="9" id="KW-0406">Ion transport</keyword>
<keyword evidence="7" id="KW-0630">Potassium</keyword>
<dbReference type="Pfam" id="PF00520">
    <property type="entry name" value="Ion_trans"/>
    <property type="match status" value="1"/>
</dbReference>
<evidence type="ECO:0000256" key="1">
    <source>
        <dbReference type="ARBA" id="ARBA00004141"/>
    </source>
</evidence>
<dbReference type="InterPro" id="IPR003968">
    <property type="entry name" value="K_chnl_volt-dep_Kv"/>
</dbReference>
<dbReference type="STRING" id="225164.V3YWK5"/>
<evidence type="ECO:0000256" key="7">
    <source>
        <dbReference type="ARBA" id="ARBA00022958"/>
    </source>
</evidence>
<gene>
    <name evidence="14" type="ORF">LOTGIDRAFT_170030</name>
</gene>
<reference evidence="14 15" key="1">
    <citation type="journal article" date="2013" name="Nature">
        <title>Insights into bilaterian evolution from three spiralian genomes.</title>
        <authorList>
            <person name="Simakov O."/>
            <person name="Marletaz F."/>
            <person name="Cho S.J."/>
            <person name="Edsinger-Gonzales E."/>
            <person name="Havlak P."/>
            <person name="Hellsten U."/>
            <person name="Kuo D.H."/>
            <person name="Larsson T."/>
            <person name="Lv J."/>
            <person name="Arendt D."/>
            <person name="Savage R."/>
            <person name="Osoegawa K."/>
            <person name="de Jong P."/>
            <person name="Grimwood J."/>
            <person name="Chapman J.A."/>
            <person name="Shapiro H."/>
            <person name="Aerts A."/>
            <person name="Otillar R.P."/>
            <person name="Terry A.Y."/>
            <person name="Boore J.L."/>
            <person name="Grigoriev I.V."/>
            <person name="Lindberg D.R."/>
            <person name="Seaver E.C."/>
            <person name="Weisblat D.A."/>
            <person name="Putnam N.H."/>
            <person name="Rokhsar D.S."/>
        </authorList>
    </citation>
    <scope>NUCLEOTIDE SEQUENCE [LARGE SCALE GENOMIC DNA]</scope>
</reference>
<evidence type="ECO:0000256" key="4">
    <source>
        <dbReference type="ARBA" id="ARBA00022692"/>
    </source>
</evidence>
<organism evidence="14 15">
    <name type="scientific">Lottia gigantea</name>
    <name type="common">Giant owl limpet</name>
    <dbReference type="NCBI Taxonomy" id="225164"/>
    <lineage>
        <taxon>Eukaryota</taxon>
        <taxon>Metazoa</taxon>
        <taxon>Spiralia</taxon>
        <taxon>Lophotrochozoa</taxon>
        <taxon>Mollusca</taxon>
        <taxon>Gastropoda</taxon>
        <taxon>Patellogastropoda</taxon>
        <taxon>Lottioidea</taxon>
        <taxon>Lottiidae</taxon>
        <taxon>Lottia</taxon>
    </lineage>
</organism>
<dbReference type="GO" id="GO:0032809">
    <property type="term" value="C:neuronal cell body membrane"/>
    <property type="evidence" value="ECO:0007669"/>
    <property type="project" value="TreeGrafter"/>
</dbReference>
<dbReference type="InterPro" id="IPR005821">
    <property type="entry name" value="Ion_trans_dom"/>
</dbReference>
<evidence type="ECO:0000256" key="5">
    <source>
        <dbReference type="ARBA" id="ARBA00022826"/>
    </source>
</evidence>
<dbReference type="HOGENOM" id="CLU_011722_4_3_1"/>
<evidence type="ECO:0000256" key="11">
    <source>
        <dbReference type="ARBA" id="ARBA00023303"/>
    </source>
</evidence>
<evidence type="ECO:0000313" key="15">
    <source>
        <dbReference type="Proteomes" id="UP000030746"/>
    </source>
</evidence>
<dbReference type="OrthoDB" id="415460at2759"/>
<dbReference type="GO" id="GO:0051260">
    <property type="term" value="P:protein homooligomerization"/>
    <property type="evidence" value="ECO:0007669"/>
    <property type="project" value="InterPro"/>
</dbReference>
<dbReference type="Gene3D" id="1.20.120.350">
    <property type="entry name" value="Voltage-gated potassium channels. Chain C"/>
    <property type="match status" value="1"/>
</dbReference>
<dbReference type="GO" id="GO:0001508">
    <property type="term" value="P:action potential"/>
    <property type="evidence" value="ECO:0007669"/>
    <property type="project" value="TreeGrafter"/>
</dbReference>
<dbReference type="PANTHER" id="PTHR11537">
    <property type="entry name" value="VOLTAGE-GATED POTASSIUM CHANNEL"/>
    <property type="match status" value="1"/>
</dbReference>
<dbReference type="PRINTS" id="PR01498">
    <property type="entry name" value="SHAWCHANNEL"/>
</dbReference>
<dbReference type="Pfam" id="PF02214">
    <property type="entry name" value="BTB_2"/>
    <property type="match status" value="1"/>
</dbReference>
<keyword evidence="4 12" id="KW-0812">Transmembrane</keyword>
<dbReference type="InterPro" id="IPR011333">
    <property type="entry name" value="SKP1/BTB/POZ_sf"/>
</dbReference>
<feature type="transmembrane region" description="Helical" evidence="12">
    <location>
        <begin position="177"/>
        <end position="196"/>
    </location>
</feature>
<dbReference type="GO" id="GO:0042734">
    <property type="term" value="C:presynaptic membrane"/>
    <property type="evidence" value="ECO:0007669"/>
    <property type="project" value="TreeGrafter"/>
</dbReference>
<accession>V3YWK5</accession>
<dbReference type="GO" id="GO:0043679">
    <property type="term" value="C:axon terminus"/>
    <property type="evidence" value="ECO:0007669"/>
    <property type="project" value="TreeGrafter"/>
</dbReference>
<proteinExistence type="predicted"/>
<dbReference type="InterPro" id="IPR028325">
    <property type="entry name" value="VG_K_chnl"/>
</dbReference>
<feature type="transmembrane region" description="Helical" evidence="12">
    <location>
        <begin position="334"/>
        <end position="355"/>
    </location>
</feature>
<evidence type="ECO:0000256" key="12">
    <source>
        <dbReference type="SAM" id="Phobius"/>
    </source>
</evidence>
<dbReference type="OMA" id="PRVWHLL"/>
<feature type="transmembrane region" description="Helical" evidence="12">
    <location>
        <begin position="235"/>
        <end position="254"/>
    </location>
</feature>
<evidence type="ECO:0000313" key="14">
    <source>
        <dbReference type="EMBL" id="ESO82403.1"/>
    </source>
</evidence>
<protein>
    <recommendedName>
        <fullName evidence="13">BTB domain-containing protein</fullName>
    </recommendedName>
</protein>
<name>V3YWK5_LOTGI</name>
<dbReference type="GeneID" id="20241301"/>
<evidence type="ECO:0000256" key="3">
    <source>
        <dbReference type="ARBA" id="ARBA00022538"/>
    </source>
</evidence>
<keyword evidence="2" id="KW-0813">Transport</keyword>
<evidence type="ECO:0000256" key="2">
    <source>
        <dbReference type="ARBA" id="ARBA00022448"/>
    </source>
</evidence>
<dbReference type="SMART" id="SM00225">
    <property type="entry name" value="BTB"/>
    <property type="match status" value="1"/>
</dbReference>
<keyword evidence="15" id="KW-1185">Reference proteome</keyword>
<dbReference type="PANTHER" id="PTHR11537:SF252">
    <property type="entry name" value="POTASSIUM VOLTAGE-GATED CHANNEL PROTEIN SHAW"/>
    <property type="match status" value="1"/>
</dbReference>
<dbReference type="GO" id="GO:0008076">
    <property type="term" value="C:voltage-gated potassium channel complex"/>
    <property type="evidence" value="ECO:0007669"/>
    <property type="project" value="InterPro"/>
</dbReference>
<dbReference type="Gene3D" id="3.30.710.10">
    <property type="entry name" value="Potassium Channel Kv1.1, Chain A"/>
    <property type="match status" value="1"/>
</dbReference>
<dbReference type="AlphaFoldDB" id="V3YWK5"/>
<sequence>MSLPPKHVNNRVVINVGGTRYETYRTTLKNIPDTRLSWITETKAQNSDCDPVTGEYFFDRHPGVFNMIINYYRTGKLHAPTDVCGPLFEEELTFWGIDERQIEPCCWSTYRAHRDAQETLTHIDGIDMNQDEQDSDIDDHVAERFGIEEVPAAKEGKWLHWKRRLWNLLEFPYSTKAAKVLAIISLVFVLFSIGAFCLETHMNFRYVTVPNATILDVHTVLEAQTMTKPYLFLDVVEYSCIAYFTLEIIARFIFCPCKREYVMHALNWVDFMSILPFYIRQIVIRISPELETSTGLYYLNTLRLIRIFRILKLSRHVNGLKILVQTIRASAKELLLLILVLGIGVLIFACLIYYAEQVADFGENDFKNIPLGFWWAVVTMTTLGYGDLHPRTALGYIVGAGCALCGLLMLALPVPVIVNNFTLYYSHAQARMKLPKKTTKILVGAADALKQQMSLPVSTKHDRDVSFIPLPK</sequence>
<dbReference type="SUPFAM" id="SSF54695">
    <property type="entry name" value="POZ domain"/>
    <property type="match status" value="1"/>
</dbReference>